<evidence type="ECO:0000313" key="2">
    <source>
        <dbReference type="Proteomes" id="UP000287651"/>
    </source>
</evidence>
<protein>
    <submittedName>
        <fullName evidence="1">Uncharacterized protein</fullName>
    </submittedName>
</protein>
<name>A0A426Y7X5_ENSVE</name>
<proteinExistence type="predicted"/>
<evidence type="ECO:0000313" key="1">
    <source>
        <dbReference type="EMBL" id="RRT47818.1"/>
    </source>
</evidence>
<gene>
    <name evidence="1" type="ORF">B296_00032513</name>
</gene>
<dbReference type="EMBL" id="AMZH03014331">
    <property type="protein sequence ID" value="RRT47818.1"/>
    <property type="molecule type" value="Genomic_DNA"/>
</dbReference>
<accession>A0A426Y7X5</accession>
<reference evidence="1 2" key="1">
    <citation type="journal article" date="2014" name="Agronomy (Basel)">
        <title>A Draft Genome Sequence for Ensete ventricosum, the Drought-Tolerant Tree Against Hunger.</title>
        <authorList>
            <person name="Harrison J."/>
            <person name="Moore K.A."/>
            <person name="Paszkiewicz K."/>
            <person name="Jones T."/>
            <person name="Grant M."/>
            <person name="Ambacheew D."/>
            <person name="Muzemil S."/>
            <person name="Studholme D.J."/>
        </authorList>
    </citation>
    <scope>NUCLEOTIDE SEQUENCE [LARGE SCALE GENOMIC DNA]</scope>
</reference>
<sequence length="69" mass="7109">MADAPRALIDDGSTFGGSIPGLCLRATNTRSAWWASPPVQSLPVSASLRSTTKQSTGSAATAYAYLLHG</sequence>
<dbReference type="Proteomes" id="UP000287651">
    <property type="component" value="Unassembled WGS sequence"/>
</dbReference>
<organism evidence="1 2">
    <name type="scientific">Ensete ventricosum</name>
    <name type="common">Abyssinian banana</name>
    <name type="synonym">Musa ensete</name>
    <dbReference type="NCBI Taxonomy" id="4639"/>
    <lineage>
        <taxon>Eukaryota</taxon>
        <taxon>Viridiplantae</taxon>
        <taxon>Streptophyta</taxon>
        <taxon>Embryophyta</taxon>
        <taxon>Tracheophyta</taxon>
        <taxon>Spermatophyta</taxon>
        <taxon>Magnoliopsida</taxon>
        <taxon>Liliopsida</taxon>
        <taxon>Zingiberales</taxon>
        <taxon>Musaceae</taxon>
        <taxon>Ensete</taxon>
    </lineage>
</organism>
<dbReference type="AlphaFoldDB" id="A0A426Y7X5"/>
<comment type="caution">
    <text evidence="1">The sequence shown here is derived from an EMBL/GenBank/DDBJ whole genome shotgun (WGS) entry which is preliminary data.</text>
</comment>